<dbReference type="Gene3D" id="2.40.10.220">
    <property type="entry name" value="predicted glycosyltransferase like domains"/>
    <property type="match status" value="1"/>
</dbReference>
<dbReference type="Pfam" id="PF12945">
    <property type="entry name" value="PilZNR"/>
    <property type="match status" value="1"/>
</dbReference>
<name>F7NER0_9FIRM</name>
<dbReference type="RefSeq" id="WP_004092527.1">
    <property type="nucleotide sequence ID" value="NZ_AFGF01000017.1"/>
</dbReference>
<dbReference type="OrthoDB" id="5242935at2"/>
<evidence type="ECO:0000313" key="3">
    <source>
        <dbReference type="EMBL" id="EGO65471.1"/>
    </source>
</evidence>
<dbReference type="InterPro" id="IPR009926">
    <property type="entry name" value="T3SS_YcgR_PilZN"/>
</dbReference>
<organism evidence="3 4">
    <name type="scientific">Acetonema longum DSM 6540</name>
    <dbReference type="NCBI Taxonomy" id="1009370"/>
    <lineage>
        <taxon>Bacteria</taxon>
        <taxon>Bacillati</taxon>
        <taxon>Bacillota</taxon>
        <taxon>Negativicutes</taxon>
        <taxon>Acetonemataceae</taxon>
        <taxon>Acetonema</taxon>
    </lineage>
</organism>
<dbReference type="Proteomes" id="UP000003240">
    <property type="component" value="Unassembled WGS sequence"/>
</dbReference>
<gene>
    <name evidence="3" type="ORF">ALO_02626</name>
</gene>
<evidence type="ECO:0000259" key="1">
    <source>
        <dbReference type="Pfam" id="PF07238"/>
    </source>
</evidence>
<accession>F7NER0</accession>
<evidence type="ECO:0000313" key="4">
    <source>
        <dbReference type="Proteomes" id="UP000003240"/>
    </source>
</evidence>
<comment type="caution">
    <text evidence="3">The sequence shown here is derived from an EMBL/GenBank/DDBJ whole genome shotgun (WGS) entry which is preliminary data.</text>
</comment>
<feature type="domain" description="Type III secretion system flagellar brake protein YcgR PilZN" evidence="2">
    <location>
        <begin position="8"/>
        <end position="76"/>
    </location>
</feature>
<dbReference type="AlphaFoldDB" id="F7NER0"/>
<dbReference type="STRING" id="1009370.ALO_02626"/>
<dbReference type="Pfam" id="PF07238">
    <property type="entry name" value="PilZ"/>
    <property type="match status" value="1"/>
</dbReference>
<reference evidence="3 4" key="1">
    <citation type="journal article" date="2011" name="EMBO J.">
        <title>Structural diversity of bacterial flagellar motors.</title>
        <authorList>
            <person name="Chen S."/>
            <person name="Beeby M."/>
            <person name="Murphy G.E."/>
            <person name="Leadbetter J.R."/>
            <person name="Hendrixson D.R."/>
            <person name="Briegel A."/>
            <person name="Li Z."/>
            <person name="Shi J."/>
            <person name="Tocheva E.I."/>
            <person name="Muller A."/>
            <person name="Dobro M.J."/>
            <person name="Jensen G.J."/>
        </authorList>
    </citation>
    <scope>NUCLEOTIDE SEQUENCE [LARGE SCALE GENOMIC DNA]</scope>
    <source>
        <strain evidence="3 4">DSM 6540</strain>
    </source>
</reference>
<dbReference type="eggNOG" id="COG5581">
    <property type="taxonomic scope" value="Bacteria"/>
</dbReference>
<feature type="domain" description="PilZ" evidence="1">
    <location>
        <begin position="98"/>
        <end position="199"/>
    </location>
</feature>
<keyword evidence="4" id="KW-1185">Reference proteome</keyword>
<dbReference type="InterPro" id="IPR009875">
    <property type="entry name" value="PilZ_domain"/>
</dbReference>
<proteinExistence type="predicted"/>
<evidence type="ECO:0000259" key="2">
    <source>
        <dbReference type="Pfam" id="PF12945"/>
    </source>
</evidence>
<sequence>MELDQQLKINQGLEIYLDPDMTGDKYLSQIAAAMPEFIILTLPVRGREPILLQPESRIYCRVVMDDVPYVFSSWVLANDETRRLTHIAAPESFIKHQMRQFVRVETCLPVAVEEPESKQDFPGYIIQNISGGGTGLLGHQALALNETYYLTFDLPDAGQMRILARVLRSSGDETNRVKIGLEFVGLSETNRNKIMKYIFKIQAERRRKT</sequence>
<dbReference type="EMBL" id="AFGF01000017">
    <property type="protein sequence ID" value="EGO65471.1"/>
    <property type="molecule type" value="Genomic_DNA"/>
</dbReference>
<protein>
    <submittedName>
        <fullName evidence="3">Type IV pilus assembly PilZ</fullName>
    </submittedName>
</protein>
<dbReference type="GO" id="GO:0035438">
    <property type="term" value="F:cyclic-di-GMP binding"/>
    <property type="evidence" value="ECO:0007669"/>
    <property type="project" value="InterPro"/>
</dbReference>